<reference evidence="2" key="1">
    <citation type="journal article" date="2019" name="Int. J. Syst. Evol. Microbiol.">
        <title>The Global Catalogue of Microorganisms (GCM) 10K type strain sequencing project: providing services to taxonomists for standard genome sequencing and annotation.</title>
        <authorList>
            <consortium name="The Broad Institute Genomics Platform"/>
            <consortium name="The Broad Institute Genome Sequencing Center for Infectious Disease"/>
            <person name="Wu L."/>
            <person name="Ma J."/>
        </authorList>
    </citation>
    <scope>NUCLEOTIDE SEQUENCE [LARGE SCALE GENOMIC DNA]</scope>
    <source>
        <strain evidence="2">CCUG 54939</strain>
    </source>
</reference>
<sequence length="61" mass="6884">MSSNLQTKERLDAWFDGSAICVIAVGSHGDPLDLTDHEVESFIQELQKCLKESQELKNQLH</sequence>
<proteinExistence type="predicted"/>
<dbReference type="EMBL" id="JBHSAF010000001">
    <property type="protein sequence ID" value="MFC3912238.1"/>
    <property type="molecule type" value="Genomic_DNA"/>
</dbReference>
<evidence type="ECO:0000313" key="1">
    <source>
        <dbReference type="EMBL" id="MFC3912238.1"/>
    </source>
</evidence>
<protein>
    <submittedName>
        <fullName evidence="1">Uncharacterized protein</fullName>
    </submittedName>
</protein>
<organism evidence="1 2">
    <name type="scientific">Pseudaeromonas sharmana</name>
    <dbReference type="NCBI Taxonomy" id="328412"/>
    <lineage>
        <taxon>Bacteria</taxon>
        <taxon>Pseudomonadati</taxon>
        <taxon>Pseudomonadota</taxon>
        <taxon>Gammaproteobacteria</taxon>
        <taxon>Aeromonadales</taxon>
        <taxon>Aeromonadaceae</taxon>
        <taxon>Pseudaeromonas</taxon>
    </lineage>
</organism>
<comment type="caution">
    <text evidence="1">The sequence shown here is derived from an EMBL/GenBank/DDBJ whole genome shotgun (WGS) entry which is preliminary data.</text>
</comment>
<dbReference type="RefSeq" id="WP_377150339.1">
    <property type="nucleotide sequence ID" value="NZ_JBHSAF010000001.1"/>
</dbReference>
<dbReference type="Proteomes" id="UP001595692">
    <property type="component" value="Unassembled WGS sequence"/>
</dbReference>
<keyword evidence="2" id="KW-1185">Reference proteome</keyword>
<evidence type="ECO:0000313" key="2">
    <source>
        <dbReference type="Proteomes" id="UP001595692"/>
    </source>
</evidence>
<accession>A0ABV8CJS3</accession>
<gene>
    <name evidence="1" type="ORF">ACFOSS_02010</name>
</gene>
<name>A0ABV8CJS3_9GAMM</name>